<gene>
    <name evidence="11" type="ORF">AFUS01_LOCUS1692</name>
</gene>
<keyword evidence="4 10" id="KW-0732">Signal</keyword>
<evidence type="ECO:0000256" key="4">
    <source>
        <dbReference type="ARBA" id="ARBA00022729"/>
    </source>
</evidence>
<keyword evidence="7" id="KW-0539">Nucleus</keyword>
<feature type="transmembrane region" description="Helical" evidence="9">
    <location>
        <begin position="203"/>
        <end position="219"/>
    </location>
</feature>
<dbReference type="Proteomes" id="UP000708208">
    <property type="component" value="Unassembled WGS sequence"/>
</dbReference>
<feature type="transmembrane region" description="Helical" evidence="9">
    <location>
        <begin position="149"/>
        <end position="167"/>
    </location>
</feature>
<feature type="signal peptide" evidence="10">
    <location>
        <begin position="1"/>
        <end position="19"/>
    </location>
</feature>
<dbReference type="PANTHER" id="PTHR13598">
    <property type="entry name" value="AT07567P-RELATED"/>
    <property type="match status" value="1"/>
</dbReference>
<accession>A0A8J2NMG6</accession>
<evidence type="ECO:0008006" key="13">
    <source>
        <dbReference type="Google" id="ProtNLM"/>
    </source>
</evidence>
<feature type="transmembrane region" description="Helical" evidence="9">
    <location>
        <begin position="234"/>
        <end position="254"/>
    </location>
</feature>
<feature type="region of interest" description="Disordered" evidence="8">
    <location>
        <begin position="392"/>
        <end position="472"/>
    </location>
</feature>
<dbReference type="AlphaFoldDB" id="A0A8J2NMG6"/>
<reference evidence="11" key="1">
    <citation type="submission" date="2021-06" db="EMBL/GenBank/DDBJ databases">
        <authorList>
            <person name="Hodson N. C."/>
            <person name="Mongue J. A."/>
            <person name="Jaron S. K."/>
        </authorList>
    </citation>
    <scope>NUCLEOTIDE SEQUENCE</scope>
</reference>
<comment type="caution">
    <text evidence="11">The sequence shown here is derived from an EMBL/GenBank/DDBJ whole genome shotgun (WGS) entry which is preliminary data.</text>
</comment>
<protein>
    <recommendedName>
        <fullName evidence="13">Nuclear envelope integral membrane protein 1</fullName>
    </recommendedName>
</protein>
<keyword evidence="5 9" id="KW-1133">Transmembrane helix</keyword>
<keyword evidence="6 9" id="KW-0472">Membrane</keyword>
<evidence type="ECO:0000256" key="3">
    <source>
        <dbReference type="ARBA" id="ARBA00022692"/>
    </source>
</evidence>
<dbReference type="PANTHER" id="PTHR13598:SF1">
    <property type="entry name" value="AT07567P-RELATED"/>
    <property type="match status" value="1"/>
</dbReference>
<dbReference type="InterPro" id="IPR019358">
    <property type="entry name" value="NEMP_fam"/>
</dbReference>
<sequence length="490" mass="55389">MGLLKYLVVVAIIATPASFSNLPEPDVGQVHNVSEGEIPKRYTFDGLHGEQFLEIFCRQADSKSLRYYFRTARLRIVSSSEDIKIFKGATSSEVYFKYLSTSKWYLWAADLLPWRVREASFPTFNSSCIGVATSQGFSAMLLIRPIDPWNFALFIGGIILFLLSPRLTESTMFFYTSGTLLGAVAAVLVMLFILSRALPKGKVSYITISILWSMCLYFAGESWNRLEELFHEKLPYILVYLTTGAVIAFITCYRLGPPTHPRTLDIIRWFLQLVSLWLIHLSSELVEVSTAIIVIILFSYHFAGRLILCGRGLWRRVFPAQVRLLTEEEYIAEGARETEKSLRQLREYCSSPECNSWKIVSRLKDPRRFASFMDGSSHLSDEELMSYETEIVPEDAQAEETSDEDDESNGRDENHTPTFVPRSPSRQGTPRPPLAPATPANQNNSRRLRSRSKPKAGTSRAAANEYLTDDESPGCLFVEGRVEAGFLIIS</sequence>
<comment type="similarity">
    <text evidence="2">Belongs to the NEMP family.</text>
</comment>
<feature type="chain" id="PRO_5035294212" description="Nuclear envelope integral membrane protein 1" evidence="10">
    <location>
        <begin position="20"/>
        <end position="490"/>
    </location>
</feature>
<keyword evidence="12" id="KW-1185">Reference proteome</keyword>
<evidence type="ECO:0000256" key="9">
    <source>
        <dbReference type="SAM" id="Phobius"/>
    </source>
</evidence>
<organism evidence="11 12">
    <name type="scientific">Allacma fusca</name>
    <dbReference type="NCBI Taxonomy" id="39272"/>
    <lineage>
        <taxon>Eukaryota</taxon>
        <taxon>Metazoa</taxon>
        <taxon>Ecdysozoa</taxon>
        <taxon>Arthropoda</taxon>
        <taxon>Hexapoda</taxon>
        <taxon>Collembola</taxon>
        <taxon>Symphypleona</taxon>
        <taxon>Sminthuridae</taxon>
        <taxon>Allacma</taxon>
    </lineage>
</organism>
<feature type="compositionally biased region" description="Acidic residues" evidence="8">
    <location>
        <begin position="392"/>
        <end position="407"/>
    </location>
</feature>
<proteinExistence type="inferred from homology"/>
<evidence type="ECO:0000256" key="8">
    <source>
        <dbReference type="SAM" id="MobiDB-lite"/>
    </source>
</evidence>
<name>A0A8J2NMG6_9HEXA</name>
<evidence type="ECO:0000256" key="10">
    <source>
        <dbReference type="SAM" id="SignalP"/>
    </source>
</evidence>
<comment type="subcellular location">
    <subcellularLocation>
        <location evidence="1">Nucleus inner membrane</location>
        <topology evidence="1">Multi-pass membrane protein</topology>
        <orientation evidence="1">Nucleoplasmic side</orientation>
    </subcellularLocation>
</comment>
<dbReference type="OrthoDB" id="509138at2759"/>
<feature type="transmembrane region" description="Helical" evidence="9">
    <location>
        <begin position="173"/>
        <end position="194"/>
    </location>
</feature>
<evidence type="ECO:0000313" key="12">
    <source>
        <dbReference type="Proteomes" id="UP000708208"/>
    </source>
</evidence>
<dbReference type="Pfam" id="PF10225">
    <property type="entry name" value="NEMP"/>
    <property type="match status" value="1"/>
</dbReference>
<evidence type="ECO:0000256" key="7">
    <source>
        <dbReference type="ARBA" id="ARBA00023242"/>
    </source>
</evidence>
<evidence type="ECO:0000256" key="5">
    <source>
        <dbReference type="ARBA" id="ARBA00022989"/>
    </source>
</evidence>
<dbReference type="EMBL" id="CAJVCH010009394">
    <property type="protein sequence ID" value="CAG7666879.1"/>
    <property type="molecule type" value="Genomic_DNA"/>
</dbReference>
<evidence type="ECO:0000256" key="6">
    <source>
        <dbReference type="ARBA" id="ARBA00023136"/>
    </source>
</evidence>
<evidence type="ECO:0000256" key="1">
    <source>
        <dbReference type="ARBA" id="ARBA00004575"/>
    </source>
</evidence>
<keyword evidence="3 9" id="KW-0812">Transmembrane</keyword>
<evidence type="ECO:0000313" key="11">
    <source>
        <dbReference type="EMBL" id="CAG7666879.1"/>
    </source>
</evidence>
<evidence type="ECO:0000256" key="2">
    <source>
        <dbReference type="ARBA" id="ARBA00005748"/>
    </source>
</evidence>
<dbReference type="GO" id="GO:0005637">
    <property type="term" value="C:nuclear inner membrane"/>
    <property type="evidence" value="ECO:0007669"/>
    <property type="project" value="UniProtKB-SubCell"/>
</dbReference>